<evidence type="ECO:0000256" key="13">
    <source>
        <dbReference type="ARBA" id="ARBA00023136"/>
    </source>
</evidence>
<dbReference type="AlphaFoldDB" id="A0A2J7ZQE2"/>
<proteinExistence type="inferred from homology"/>
<evidence type="ECO:0000256" key="16">
    <source>
        <dbReference type="ARBA" id="ARBA00048889"/>
    </source>
</evidence>
<evidence type="ECO:0000256" key="4">
    <source>
        <dbReference type="ARBA" id="ARBA00022640"/>
    </source>
</evidence>
<dbReference type="InterPro" id="IPR039606">
    <property type="entry name" value="Phytol/farnesol_kinase"/>
</dbReference>
<protein>
    <recommendedName>
        <fullName evidence="15">phytol kinase</fullName>
        <ecNumber evidence="15">2.7.1.182</ecNumber>
    </recommendedName>
</protein>
<gene>
    <name evidence="20" type="ORF">TSOC_011532</name>
</gene>
<dbReference type="GO" id="GO:0010276">
    <property type="term" value="F:phytol kinase activity"/>
    <property type="evidence" value="ECO:0007669"/>
    <property type="project" value="UniProtKB-EC"/>
</dbReference>
<dbReference type="OrthoDB" id="550206at2759"/>
<evidence type="ECO:0000256" key="2">
    <source>
        <dbReference type="ARBA" id="ARBA00010794"/>
    </source>
</evidence>
<evidence type="ECO:0000256" key="8">
    <source>
        <dbReference type="ARBA" id="ARBA00022771"/>
    </source>
</evidence>
<comment type="caution">
    <text evidence="20">The sequence shown here is derived from an EMBL/GenBank/DDBJ whole genome shotgun (WGS) entry which is preliminary data.</text>
</comment>
<keyword evidence="7" id="KW-0479">Metal-binding</keyword>
<feature type="compositionally biased region" description="Polar residues" evidence="18">
    <location>
        <begin position="16"/>
        <end position="25"/>
    </location>
</feature>
<feature type="region of interest" description="Disordered" evidence="18">
    <location>
        <begin position="101"/>
        <end position="146"/>
    </location>
</feature>
<dbReference type="EC" id="2.7.1.182" evidence="15"/>
<evidence type="ECO:0000256" key="11">
    <source>
        <dbReference type="ARBA" id="ARBA00022946"/>
    </source>
</evidence>
<keyword evidence="3" id="KW-0150">Chloroplast</keyword>
<keyword evidence="10" id="KW-0862">Zinc</keyword>
<dbReference type="InterPro" id="IPR002893">
    <property type="entry name" value="Znf_MYND"/>
</dbReference>
<dbReference type="PANTHER" id="PTHR32523">
    <property type="entry name" value="PHYTOL KINASE 1, CHLOROPLASTIC"/>
    <property type="match status" value="1"/>
</dbReference>
<dbReference type="PANTHER" id="PTHR32523:SF8">
    <property type="entry name" value="DOLICHOL KINASE"/>
    <property type="match status" value="1"/>
</dbReference>
<evidence type="ECO:0000256" key="7">
    <source>
        <dbReference type="ARBA" id="ARBA00022723"/>
    </source>
</evidence>
<evidence type="ECO:0000313" key="21">
    <source>
        <dbReference type="Proteomes" id="UP000236333"/>
    </source>
</evidence>
<feature type="region of interest" description="Disordered" evidence="18">
    <location>
        <begin position="1"/>
        <end position="25"/>
    </location>
</feature>
<dbReference type="EMBL" id="PGGS01000647">
    <property type="protein sequence ID" value="PNH02487.1"/>
    <property type="molecule type" value="Genomic_DNA"/>
</dbReference>
<sequence length="915" mass="95018">MPPRRGQGASSREAHASSTTIKSTLRQLPALSHRLPAGGGLASDADADELRELLWRVKMAVQPSTEQYIAEMASSILGDAAASTALLQVVAVVVRWPITSPTSGSSSGTGGGSSGAGSGSSSGASGSSSVGGVGGSSGSGSSKRPSTSACAKLGQEACEGVAVFLSVLPVSHPLCEFAGKLVRMETLQCIARQFAVAAACPKALTPQQAAQVGACSNLFMRIVQVVQPTMASGLEQCRELAMALRDSSVTEHHARLLRLHDGPTRAAANAAQLTENNCYAIANLGNLRAVLLRAGEEAAHVALREALSRCCTRHVVLVHGVAALCGADGGSWYGLPEEVRPAALRAAGVDSTRVAELYRSNPGEVPQLHPSITGALTSVLVHGEPRPPVGKRVTVSLLLRLGRLAVASGGIWAALGQPYVEAQPLRLAAAAGVRLVVSREEVTATIFTSMERVLGLLQGLLAVDPPAWAAEAGVECWRLATAALGRRILTLSNTMERRALGTCLLHSWLPLPPLGGLLLTVAPPSLAAALAAGVLPCLERLLRRAGEAPEGPEAEVWSKAIRVHRPHLWPHLLAYGEPRQAAALVATLGKLLRQVDPAQVVQDCTETSIGLHSSLAGFCSRVLEEALLAAAKSEQAVASQLGPLLTYAVCEWLPELSRITLLMMRGPMTPPRRAVLSWLPRLAWSCDDGGGAAAATGPDAAGASSSAGSSYAASSGGWRRLLLEEVRAVPLLAAALRLAEQQQADPEQCVSTAVACCAVAAACPDEVRRAAGPSMWRPELVRGLVRGLRGLGFSDLALCTEALAELLEAWGGSGSSGGRKGERAFERLLTGVAVLVGSGSCAASRVPPAKARALLRTCSYRTCTCLAGDSEAEARLQACGRCGAAWYCRRECQVSHWREGHKEACAGGGTTGRAD</sequence>
<evidence type="ECO:0000256" key="17">
    <source>
        <dbReference type="PROSITE-ProRule" id="PRU00134"/>
    </source>
</evidence>
<accession>A0A2J7ZQE2</accession>
<evidence type="ECO:0000256" key="1">
    <source>
        <dbReference type="ARBA" id="ARBA00004508"/>
    </source>
</evidence>
<keyword evidence="6" id="KW-0812">Transmembrane</keyword>
<keyword evidence="9" id="KW-0418">Kinase</keyword>
<evidence type="ECO:0000256" key="12">
    <source>
        <dbReference type="ARBA" id="ARBA00022989"/>
    </source>
</evidence>
<dbReference type="Pfam" id="PF01753">
    <property type="entry name" value="zf-MYND"/>
    <property type="match status" value="1"/>
</dbReference>
<feature type="compositionally biased region" description="Gly residues" evidence="18">
    <location>
        <begin position="129"/>
        <end position="138"/>
    </location>
</feature>
<keyword evidence="4" id="KW-0934">Plastid</keyword>
<comment type="similarity">
    <text evidence="2">Belongs to the polyprenol kinase family.</text>
</comment>
<keyword evidence="12" id="KW-1133">Transmembrane helix</keyword>
<comment type="subcellular location">
    <subcellularLocation>
        <location evidence="1">Plastid</location>
        <location evidence="1">Chloroplast membrane</location>
        <topology evidence="1">Multi-pass membrane protein</topology>
    </subcellularLocation>
</comment>
<evidence type="ECO:0000256" key="5">
    <source>
        <dbReference type="ARBA" id="ARBA00022679"/>
    </source>
</evidence>
<keyword evidence="11" id="KW-0809">Transit peptide</keyword>
<dbReference type="GO" id="GO:0008270">
    <property type="term" value="F:zinc ion binding"/>
    <property type="evidence" value="ECO:0007669"/>
    <property type="project" value="UniProtKB-KW"/>
</dbReference>
<feature type="compositionally biased region" description="Gly residues" evidence="18">
    <location>
        <begin position="107"/>
        <end position="120"/>
    </location>
</feature>
<dbReference type="GO" id="GO:0016020">
    <property type="term" value="C:membrane"/>
    <property type="evidence" value="ECO:0007669"/>
    <property type="project" value="UniProtKB-SubCell"/>
</dbReference>
<evidence type="ECO:0000256" key="15">
    <source>
        <dbReference type="ARBA" id="ARBA00039024"/>
    </source>
</evidence>
<keyword evidence="8 17" id="KW-0863">Zinc-finger</keyword>
<comment type="pathway">
    <text evidence="14">Cofactor biosynthesis; tocopherol biosynthesis.</text>
</comment>
<dbReference type="GO" id="GO:0009507">
    <property type="term" value="C:chloroplast"/>
    <property type="evidence" value="ECO:0007669"/>
    <property type="project" value="UniProtKB-SubCell"/>
</dbReference>
<feature type="domain" description="MYND-type" evidence="19">
    <location>
        <begin position="865"/>
        <end position="905"/>
    </location>
</feature>
<evidence type="ECO:0000256" key="3">
    <source>
        <dbReference type="ARBA" id="ARBA00022528"/>
    </source>
</evidence>
<comment type="catalytic activity">
    <reaction evidence="16">
        <text>phytol + CTP = phytyl phosphate + CDP + H(+)</text>
        <dbReference type="Rhea" id="RHEA:38055"/>
        <dbReference type="ChEBI" id="CHEBI:15378"/>
        <dbReference type="ChEBI" id="CHEBI:17327"/>
        <dbReference type="ChEBI" id="CHEBI:37563"/>
        <dbReference type="ChEBI" id="CHEBI:58069"/>
        <dbReference type="ChEBI" id="CHEBI:75483"/>
        <dbReference type="EC" id="2.7.1.182"/>
    </reaction>
</comment>
<dbReference type="Proteomes" id="UP000236333">
    <property type="component" value="Unassembled WGS sequence"/>
</dbReference>
<evidence type="ECO:0000313" key="20">
    <source>
        <dbReference type="EMBL" id="PNH02487.1"/>
    </source>
</evidence>
<dbReference type="SUPFAM" id="SSF144232">
    <property type="entry name" value="HIT/MYND zinc finger-like"/>
    <property type="match status" value="1"/>
</dbReference>
<evidence type="ECO:0000259" key="19">
    <source>
        <dbReference type="PROSITE" id="PS50865"/>
    </source>
</evidence>
<evidence type="ECO:0000256" key="10">
    <source>
        <dbReference type="ARBA" id="ARBA00022833"/>
    </source>
</evidence>
<evidence type="ECO:0000256" key="14">
    <source>
        <dbReference type="ARBA" id="ARBA00024015"/>
    </source>
</evidence>
<dbReference type="Gene3D" id="6.10.140.2220">
    <property type="match status" value="1"/>
</dbReference>
<dbReference type="PROSITE" id="PS50865">
    <property type="entry name" value="ZF_MYND_2"/>
    <property type="match status" value="1"/>
</dbReference>
<keyword evidence="5" id="KW-0808">Transferase</keyword>
<keyword evidence="13" id="KW-0472">Membrane</keyword>
<keyword evidence="21" id="KW-1185">Reference proteome</keyword>
<evidence type="ECO:0000256" key="9">
    <source>
        <dbReference type="ARBA" id="ARBA00022777"/>
    </source>
</evidence>
<reference evidence="20 21" key="1">
    <citation type="journal article" date="2017" name="Mol. Biol. Evol.">
        <title>The 4-celled Tetrabaena socialis nuclear genome reveals the essential components for genetic control of cell number at the origin of multicellularity in the volvocine lineage.</title>
        <authorList>
            <person name="Featherston J."/>
            <person name="Arakaki Y."/>
            <person name="Hanschen E.R."/>
            <person name="Ferris P.J."/>
            <person name="Michod R.E."/>
            <person name="Olson B.J.S.C."/>
            <person name="Nozaki H."/>
            <person name="Durand P.M."/>
        </authorList>
    </citation>
    <scope>NUCLEOTIDE SEQUENCE [LARGE SCALE GENOMIC DNA]</scope>
    <source>
        <strain evidence="20 21">NIES-571</strain>
    </source>
</reference>
<evidence type="ECO:0000256" key="18">
    <source>
        <dbReference type="SAM" id="MobiDB-lite"/>
    </source>
</evidence>
<evidence type="ECO:0000256" key="6">
    <source>
        <dbReference type="ARBA" id="ARBA00022692"/>
    </source>
</evidence>
<name>A0A2J7ZQE2_9CHLO</name>
<organism evidence="20 21">
    <name type="scientific">Tetrabaena socialis</name>
    <dbReference type="NCBI Taxonomy" id="47790"/>
    <lineage>
        <taxon>Eukaryota</taxon>
        <taxon>Viridiplantae</taxon>
        <taxon>Chlorophyta</taxon>
        <taxon>core chlorophytes</taxon>
        <taxon>Chlorophyceae</taxon>
        <taxon>CS clade</taxon>
        <taxon>Chlamydomonadales</taxon>
        <taxon>Tetrabaenaceae</taxon>
        <taxon>Tetrabaena</taxon>
    </lineage>
</organism>